<evidence type="ECO:0000313" key="4">
    <source>
        <dbReference type="Proteomes" id="UP000614047"/>
    </source>
</evidence>
<dbReference type="RefSeq" id="WP_197010049.1">
    <property type="nucleotide sequence ID" value="NZ_BAABES010000006.1"/>
</dbReference>
<evidence type="ECO:0000256" key="1">
    <source>
        <dbReference type="SAM" id="MobiDB-lite"/>
    </source>
</evidence>
<evidence type="ECO:0000256" key="2">
    <source>
        <dbReference type="SAM" id="Phobius"/>
    </source>
</evidence>
<feature type="region of interest" description="Disordered" evidence="1">
    <location>
        <begin position="122"/>
        <end position="145"/>
    </location>
</feature>
<keyword evidence="2" id="KW-0812">Transmembrane</keyword>
<sequence length="180" mass="19210">MSTIDRLLLLLHIGFAIFTLGPLTAATMASPRYIRKRNPTVLRYLNRTTQIYGVASLGIFLFGLWLAEGRFAQVWLSVSMTLFIVALVLLLLIERDQRKAVQLLEAAAERVPAPAAPAKEAGAAAGEAKETGAGRAETAPPPPGAAVGDIAQVERGRIAAISGVVALIWVVILVLMVWNG</sequence>
<name>A0A931DDH6_9ACTN</name>
<reference evidence="3" key="1">
    <citation type="submission" date="2020-11" db="EMBL/GenBank/DDBJ databases">
        <title>Sequencing the genomes of 1000 actinobacteria strains.</title>
        <authorList>
            <person name="Klenk H.-P."/>
        </authorList>
    </citation>
    <scope>NUCLEOTIDE SEQUENCE</scope>
    <source>
        <strain evidence="3">DSM 43175</strain>
    </source>
</reference>
<keyword evidence="2" id="KW-0472">Membrane</keyword>
<feature type="transmembrane region" description="Helical" evidence="2">
    <location>
        <begin position="50"/>
        <end position="67"/>
    </location>
</feature>
<proteinExistence type="predicted"/>
<gene>
    <name evidence="3" type="ORF">IW256_001255</name>
</gene>
<dbReference type="EMBL" id="JADOUA010000001">
    <property type="protein sequence ID" value="MBG6087142.1"/>
    <property type="molecule type" value="Genomic_DNA"/>
</dbReference>
<organism evidence="3 4">
    <name type="scientific">Actinomadura viridis</name>
    <dbReference type="NCBI Taxonomy" id="58110"/>
    <lineage>
        <taxon>Bacteria</taxon>
        <taxon>Bacillati</taxon>
        <taxon>Actinomycetota</taxon>
        <taxon>Actinomycetes</taxon>
        <taxon>Streptosporangiales</taxon>
        <taxon>Thermomonosporaceae</taxon>
        <taxon>Actinomadura</taxon>
    </lineage>
</organism>
<feature type="transmembrane region" description="Helical" evidence="2">
    <location>
        <begin position="73"/>
        <end position="93"/>
    </location>
</feature>
<protein>
    <submittedName>
        <fullName evidence="3">Heme exporter protein D</fullName>
    </submittedName>
</protein>
<keyword evidence="4" id="KW-1185">Reference proteome</keyword>
<evidence type="ECO:0000313" key="3">
    <source>
        <dbReference type="EMBL" id="MBG6087142.1"/>
    </source>
</evidence>
<keyword evidence="2" id="KW-1133">Transmembrane helix</keyword>
<feature type="transmembrane region" description="Helical" evidence="2">
    <location>
        <begin position="6"/>
        <end position="29"/>
    </location>
</feature>
<feature type="transmembrane region" description="Helical" evidence="2">
    <location>
        <begin position="158"/>
        <end position="178"/>
    </location>
</feature>
<dbReference type="Proteomes" id="UP000614047">
    <property type="component" value="Unassembled WGS sequence"/>
</dbReference>
<comment type="caution">
    <text evidence="3">The sequence shown here is derived from an EMBL/GenBank/DDBJ whole genome shotgun (WGS) entry which is preliminary data.</text>
</comment>
<dbReference type="AlphaFoldDB" id="A0A931DDH6"/>
<accession>A0A931DDH6</accession>